<dbReference type="PROSITE" id="PS00641">
    <property type="entry name" value="COMPLEX1_75K_1"/>
    <property type="match status" value="1"/>
</dbReference>
<evidence type="ECO:0000256" key="3">
    <source>
        <dbReference type="ARBA" id="ARBA00005404"/>
    </source>
</evidence>
<protein>
    <submittedName>
        <fullName evidence="17">2Fe-2S iron-sulfur cluster binding domain-containing protein</fullName>
    </submittedName>
</protein>
<dbReference type="NCBIfam" id="NF040763">
    <property type="entry name" value="FeFe_hydrog_A6"/>
    <property type="match status" value="1"/>
</dbReference>
<dbReference type="GO" id="GO:0008901">
    <property type="term" value="F:ferredoxin hydrogenase activity"/>
    <property type="evidence" value="ECO:0007669"/>
    <property type="project" value="InterPro"/>
</dbReference>
<keyword evidence="12" id="KW-0472">Membrane</keyword>
<evidence type="ECO:0000259" key="14">
    <source>
        <dbReference type="PROSITE" id="PS51085"/>
    </source>
</evidence>
<proteinExistence type="inferred from homology"/>
<keyword evidence="8" id="KW-1278">Translocase</keyword>
<dbReference type="InterPro" id="IPR013352">
    <property type="entry name" value="Fe_hydrogenase_subset"/>
</dbReference>
<evidence type="ECO:0000256" key="7">
    <source>
        <dbReference type="ARBA" id="ARBA00022737"/>
    </source>
</evidence>
<keyword evidence="9" id="KW-0408">Iron</keyword>
<dbReference type="GO" id="GO:0016020">
    <property type="term" value="C:membrane"/>
    <property type="evidence" value="ECO:0007669"/>
    <property type="project" value="UniProtKB-SubCell"/>
</dbReference>
<dbReference type="Pfam" id="PF12838">
    <property type="entry name" value="Fer4_7"/>
    <property type="match status" value="1"/>
</dbReference>
<dbReference type="InterPro" id="IPR049830">
    <property type="entry name" value="HndD"/>
</dbReference>
<evidence type="ECO:0000259" key="16">
    <source>
        <dbReference type="PROSITE" id="PS51839"/>
    </source>
</evidence>
<dbReference type="Pfam" id="PF02906">
    <property type="entry name" value="Fe_hyd_lg_C"/>
    <property type="match status" value="1"/>
</dbReference>
<reference evidence="17 18" key="1">
    <citation type="submission" date="2019-08" db="EMBL/GenBank/DDBJ databases">
        <title>Calorimonas adulescens gen. nov., sp. nov., an anaerobic thermophilic bacterium from Sakhalin hot spring.</title>
        <authorList>
            <person name="Khomyakova M.A."/>
            <person name="Merkel A.Y."/>
            <person name="Novikov A."/>
            <person name="Bonch-Osmolovskaya E.A."/>
            <person name="Slobodkin A.I."/>
        </authorList>
    </citation>
    <scope>NUCLEOTIDE SEQUENCE [LARGE SCALE GENOMIC DNA]</scope>
    <source>
        <strain evidence="17 18">A05MB</strain>
    </source>
</reference>
<dbReference type="Gene3D" id="4.10.260.20">
    <property type="entry name" value="Iron hydrogenase, small subunit"/>
    <property type="match status" value="1"/>
</dbReference>
<dbReference type="EMBL" id="VTPS01000016">
    <property type="protein sequence ID" value="TZE81222.1"/>
    <property type="molecule type" value="Genomic_DNA"/>
</dbReference>
<dbReference type="InterPro" id="IPR000283">
    <property type="entry name" value="NADH_UbQ_OxRdtase_75kDa_su_CS"/>
</dbReference>
<evidence type="ECO:0000256" key="8">
    <source>
        <dbReference type="ARBA" id="ARBA00022967"/>
    </source>
</evidence>
<accession>A0A5D8Q9N3</accession>
<evidence type="ECO:0000256" key="10">
    <source>
        <dbReference type="ARBA" id="ARBA00023014"/>
    </source>
</evidence>
<dbReference type="PROSITE" id="PS51085">
    <property type="entry name" value="2FE2S_FER_2"/>
    <property type="match status" value="1"/>
</dbReference>
<comment type="cofactor">
    <cofactor evidence="13">
        <name>[2Fe-2S] cluster</name>
        <dbReference type="ChEBI" id="CHEBI:190135"/>
    </cofactor>
</comment>
<organism evidence="17 18">
    <name type="scientific">Calorimonas adulescens</name>
    <dbReference type="NCBI Taxonomy" id="2606906"/>
    <lineage>
        <taxon>Bacteria</taxon>
        <taxon>Bacillati</taxon>
        <taxon>Bacillota</taxon>
        <taxon>Clostridia</taxon>
        <taxon>Thermoanaerobacterales</taxon>
        <taxon>Thermoanaerobacteraceae</taxon>
        <taxon>Calorimonas</taxon>
    </lineage>
</organism>
<dbReference type="GO" id="GO:0005506">
    <property type="term" value="F:iron ion binding"/>
    <property type="evidence" value="ECO:0007669"/>
    <property type="project" value="InterPro"/>
</dbReference>
<keyword evidence="18" id="KW-1185">Reference proteome</keyword>
<keyword evidence="6" id="KW-0479">Metal-binding</keyword>
<dbReference type="InterPro" id="IPR050340">
    <property type="entry name" value="Cytosolic_Fe-S_CAF"/>
</dbReference>
<dbReference type="InterPro" id="IPR017896">
    <property type="entry name" value="4Fe4S_Fe-S-bd"/>
</dbReference>
<dbReference type="FunFam" id="3.30.70.20:FF:000035">
    <property type="entry name" value="Iron hydrogenase 1"/>
    <property type="match status" value="1"/>
</dbReference>
<dbReference type="Gene3D" id="3.40.950.10">
    <property type="entry name" value="Fe-only Hydrogenase (Larger Subunit), Chain L, domain 3"/>
    <property type="match status" value="1"/>
</dbReference>
<evidence type="ECO:0000256" key="9">
    <source>
        <dbReference type="ARBA" id="ARBA00023004"/>
    </source>
</evidence>
<feature type="domain" description="4Fe-4S His(Cys)3-ligated-type" evidence="16">
    <location>
        <begin position="80"/>
        <end position="119"/>
    </location>
</feature>
<keyword evidence="4" id="KW-0004">4Fe-4S</keyword>
<dbReference type="Pfam" id="PF02256">
    <property type="entry name" value="Fe_hyd_SSU"/>
    <property type="match status" value="1"/>
</dbReference>
<dbReference type="InterPro" id="IPR019574">
    <property type="entry name" value="NADH_UbQ_OxRdtase_Gsu_4Fe4S-bd"/>
</dbReference>
<gene>
    <name evidence="17" type="ORF">FWJ32_10130</name>
</gene>
<dbReference type="InterPro" id="IPR004108">
    <property type="entry name" value="Fe_hydrogenase_lsu_C"/>
</dbReference>
<keyword evidence="5" id="KW-0001">2Fe-2S</keyword>
<dbReference type="PROSITE" id="PS00198">
    <property type="entry name" value="4FE4S_FER_1"/>
    <property type="match status" value="1"/>
</dbReference>
<name>A0A5D8Q9N3_9THEO</name>
<dbReference type="NCBIfam" id="TIGR02512">
    <property type="entry name" value="FeFe_hydrog_A"/>
    <property type="match status" value="1"/>
</dbReference>
<feature type="domain" description="4Fe-4S ferredoxin-type" evidence="15">
    <location>
        <begin position="181"/>
        <end position="210"/>
    </location>
</feature>
<evidence type="ECO:0000256" key="4">
    <source>
        <dbReference type="ARBA" id="ARBA00022485"/>
    </source>
</evidence>
<dbReference type="SUPFAM" id="SSF54862">
    <property type="entry name" value="4Fe-4S ferredoxins"/>
    <property type="match status" value="1"/>
</dbReference>
<comment type="similarity">
    <text evidence="3">Belongs to the complex I 75 kDa subunit family.</text>
</comment>
<comment type="caution">
    <text evidence="17">The sequence shown here is derived from an EMBL/GenBank/DDBJ whole genome shotgun (WGS) entry which is preliminary data.</text>
</comment>
<dbReference type="SUPFAM" id="SSF54292">
    <property type="entry name" value="2Fe-2S ferredoxin-like"/>
    <property type="match status" value="1"/>
</dbReference>
<dbReference type="Gene3D" id="3.30.70.20">
    <property type="match status" value="1"/>
</dbReference>
<dbReference type="SUPFAM" id="SSF53920">
    <property type="entry name" value="Fe-only hydrogenase"/>
    <property type="match status" value="1"/>
</dbReference>
<evidence type="ECO:0000256" key="5">
    <source>
        <dbReference type="ARBA" id="ARBA00022714"/>
    </source>
</evidence>
<dbReference type="FunFam" id="3.10.20.740:FF:000004">
    <property type="entry name" value="NADH-quinone oxidoreductase"/>
    <property type="match status" value="1"/>
</dbReference>
<dbReference type="Pfam" id="PF13510">
    <property type="entry name" value="Fer2_4"/>
    <property type="match status" value="1"/>
</dbReference>
<keyword evidence="10" id="KW-0411">Iron-sulfur</keyword>
<dbReference type="PROSITE" id="PS51379">
    <property type="entry name" value="4FE4S_FER_2"/>
    <property type="match status" value="2"/>
</dbReference>
<comment type="cofactor">
    <cofactor evidence="1">
        <name>[4Fe-4S] cluster</name>
        <dbReference type="ChEBI" id="CHEBI:49883"/>
    </cofactor>
</comment>
<dbReference type="InterPro" id="IPR009016">
    <property type="entry name" value="Fe_hydrogenase"/>
</dbReference>
<dbReference type="GO" id="GO:0051537">
    <property type="term" value="F:2 iron, 2 sulfur cluster binding"/>
    <property type="evidence" value="ECO:0007669"/>
    <property type="project" value="UniProtKB-KW"/>
</dbReference>
<dbReference type="Proteomes" id="UP000322976">
    <property type="component" value="Unassembled WGS sequence"/>
</dbReference>
<evidence type="ECO:0000256" key="2">
    <source>
        <dbReference type="ARBA" id="ARBA00004370"/>
    </source>
</evidence>
<keyword evidence="11" id="KW-0520">NAD</keyword>
<dbReference type="SMART" id="SM00929">
    <property type="entry name" value="NADH-G_4Fe-4S_3"/>
    <property type="match status" value="1"/>
</dbReference>
<dbReference type="Gene3D" id="3.40.50.1780">
    <property type="match status" value="1"/>
</dbReference>
<evidence type="ECO:0000256" key="13">
    <source>
        <dbReference type="ARBA" id="ARBA00034078"/>
    </source>
</evidence>
<feature type="domain" description="4Fe-4S ferredoxin-type" evidence="15">
    <location>
        <begin position="139"/>
        <end position="168"/>
    </location>
</feature>
<evidence type="ECO:0000256" key="12">
    <source>
        <dbReference type="ARBA" id="ARBA00023136"/>
    </source>
</evidence>
<comment type="subcellular location">
    <subcellularLocation>
        <location evidence="2">Membrane</location>
    </subcellularLocation>
</comment>
<evidence type="ECO:0000313" key="18">
    <source>
        <dbReference type="Proteomes" id="UP000322976"/>
    </source>
</evidence>
<dbReference type="InterPro" id="IPR017900">
    <property type="entry name" value="4Fe4S_Fe_S_CS"/>
</dbReference>
<evidence type="ECO:0000256" key="11">
    <source>
        <dbReference type="ARBA" id="ARBA00023027"/>
    </source>
</evidence>
<dbReference type="InterPro" id="IPR036010">
    <property type="entry name" value="2Fe-2S_ferredoxin-like_sf"/>
</dbReference>
<dbReference type="InterPro" id="IPR003149">
    <property type="entry name" value="Fe_hydrogenase_ssu"/>
</dbReference>
<evidence type="ECO:0000256" key="1">
    <source>
        <dbReference type="ARBA" id="ARBA00001966"/>
    </source>
</evidence>
<evidence type="ECO:0000259" key="15">
    <source>
        <dbReference type="PROSITE" id="PS51379"/>
    </source>
</evidence>
<sequence>MEMVKVTIDGITKEVPKGYTVLEAAHSIGIHIPTLCYLKDINQIGACRVCLVEIEGAKGLQASCVYPVSDGMVVRTNSPKVRKARKYNVELILSAHDRNCLTCVRNKNCELQTLADELNINEISFDGENIHYPIDDLSPSIVRDPNKCVLCRRCIAACNEQTVYAIGINNRGFKSVVSPVFGRSLNESPCINCGQCLISCPTGALREKSSIEKVWNALNDPDTHVVVQTAPAVRAALGEEFGYPIGTLVTGKMAAALRRLGFDRIFDTDFAADLTIMEEGNELLKRLKNGGPLPLITSCSPGWVKFCEEYYPEFIENLSSCKSPHMMLGAIIKTYYAQKVGIVPEKIFVVSVMPCTAKKYEIERPEMTFYGMKNVDAVITTRELARMIKEANINFNALPDEDFDDPLGESTGAGVIFGVTGGVMEAALRTVADIVEGKDLDTIDYNEVRGLDGVRESSVTIDGMEIKIAIANGTGNARKLLDKVKAGEAFYHFIEIMGCPGGCINGGGQPIVSSRVRMDVDVKALRAKAIYAEDAGKTIRKSHKNPQIIKIYEEFLKEPLSETSHHLLHTEYESKELYPFKDTTVNKKAATAAK</sequence>
<dbReference type="SMART" id="SM00902">
    <property type="entry name" value="Fe_hyd_SSU"/>
    <property type="match status" value="1"/>
</dbReference>
<dbReference type="AlphaFoldDB" id="A0A5D8Q9N3"/>
<dbReference type="PANTHER" id="PTHR11615">
    <property type="entry name" value="NITRATE, FORMATE, IRON DEHYDROGENASE"/>
    <property type="match status" value="1"/>
</dbReference>
<evidence type="ECO:0000256" key="6">
    <source>
        <dbReference type="ARBA" id="ARBA00022723"/>
    </source>
</evidence>
<keyword evidence="7" id="KW-0677">Repeat</keyword>
<dbReference type="GO" id="GO:0008137">
    <property type="term" value="F:NADH dehydrogenase (ubiquinone) activity"/>
    <property type="evidence" value="ECO:0007669"/>
    <property type="project" value="InterPro"/>
</dbReference>
<dbReference type="Gene3D" id="3.10.20.740">
    <property type="match status" value="1"/>
</dbReference>
<dbReference type="CDD" id="cd00207">
    <property type="entry name" value="fer2"/>
    <property type="match status" value="1"/>
</dbReference>
<dbReference type="PROSITE" id="PS51839">
    <property type="entry name" value="4FE4S_HC3"/>
    <property type="match status" value="1"/>
</dbReference>
<dbReference type="InterPro" id="IPR001041">
    <property type="entry name" value="2Fe-2S_ferredoxin-type"/>
</dbReference>
<evidence type="ECO:0000313" key="17">
    <source>
        <dbReference type="EMBL" id="TZE81222.1"/>
    </source>
</evidence>
<dbReference type="Pfam" id="PF10588">
    <property type="entry name" value="NADH-G_4Fe-4S_3"/>
    <property type="match status" value="1"/>
</dbReference>
<feature type="domain" description="2Fe-2S ferredoxin-type" evidence="14">
    <location>
        <begin position="2"/>
        <end position="80"/>
    </location>
</feature>
<dbReference type="GO" id="GO:0051539">
    <property type="term" value="F:4 iron, 4 sulfur cluster binding"/>
    <property type="evidence" value="ECO:0007669"/>
    <property type="project" value="UniProtKB-KW"/>
</dbReference>
<dbReference type="GO" id="GO:0042773">
    <property type="term" value="P:ATP synthesis coupled electron transport"/>
    <property type="evidence" value="ECO:0007669"/>
    <property type="project" value="InterPro"/>
</dbReference>
<dbReference type="InterPro" id="IPR036991">
    <property type="entry name" value="Fe_hydrogenase_ssu_sf"/>
</dbReference>
<dbReference type="RefSeq" id="WP_149545838.1">
    <property type="nucleotide sequence ID" value="NZ_VTPS01000016.1"/>
</dbReference>